<dbReference type="AlphaFoldDB" id="R0LAY7"/>
<evidence type="ECO:0000313" key="2">
    <source>
        <dbReference type="EMBL" id="EOA97412.1"/>
    </source>
</evidence>
<proteinExistence type="predicted"/>
<protein>
    <submittedName>
        <fullName evidence="2">Uncharacterized protein</fullName>
    </submittedName>
</protein>
<sequence>MPCLQPERAELDLQTTHSPDLSTLPIQPGTSRSCHSDSRQNLVHQLTQNQKAHKSEDQAHTGHFLRMDKQRVTNPPLPASHAAQEKPYAFVVVPPIPLPTHIYQTTALSLEMWSRMAVNTRPFGITFSSEKAKIIFPFNFLEAGVRGAMTDSLQSCKAAGCMIAADNPASNKAGTSHTTAGTLCTERRCIPAACDFHLMSEEKHFQSPYQNQTFPRGELSKQRGMPDTMFWYRAILNRTGFTCSSAQEMIFLPWVRKMATPTTAMSLTCPQTDLQLIQALYHEATKTCFQMAAVTLRGTRLPSIPASPCCLTGPSPSRS</sequence>
<accession>R0LAY7</accession>
<gene>
    <name evidence="2" type="ORF">Anapl_15723</name>
</gene>
<evidence type="ECO:0000256" key="1">
    <source>
        <dbReference type="SAM" id="MobiDB-lite"/>
    </source>
</evidence>
<dbReference type="EMBL" id="KB743692">
    <property type="protein sequence ID" value="EOA97412.1"/>
    <property type="molecule type" value="Genomic_DNA"/>
</dbReference>
<keyword evidence="3" id="KW-1185">Reference proteome</keyword>
<dbReference type="Proteomes" id="UP000296049">
    <property type="component" value="Unassembled WGS sequence"/>
</dbReference>
<name>R0LAY7_ANAPL</name>
<evidence type="ECO:0000313" key="3">
    <source>
        <dbReference type="Proteomes" id="UP000296049"/>
    </source>
</evidence>
<organism evidence="2 3">
    <name type="scientific">Anas platyrhynchos</name>
    <name type="common">Mallard</name>
    <name type="synonym">Anas boschas</name>
    <dbReference type="NCBI Taxonomy" id="8839"/>
    <lineage>
        <taxon>Eukaryota</taxon>
        <taxon>Metazoa</taxon>
        <taxon>Chordata</taxon>
        <taxon>Craniata</taxon>
        <taxon>Vertebrata</taxon>
        <taxon>Euteleostomi</taxon>
        <taxon>Archelosauria</taxon>
        <taxon>Archosauria</taxon>
        <taxon>Dinosauria</taxon>
        <taxon>Saurischia</taxon>
        <taxon>Theropoda</taxon>
        <taxon>Coelurosauria</taxon>
        <taxon>Aves</taxon>
        <taxon>Neognathae</taxon>
        <taxon>Galloanserae</taxon>
        <taxon>Anseriformes</taxon>
        <taxon>Anatidae</taxon>
        <taxon>Anatinae</taxon>
        <taxon>Anas</taxon>
    </lineage>
</organism>
<feature type="region of interest" description="Disordered" evidence="1">
    <location>
        <begin position="14"/>
        <end position="38"/>
    </location>
</feature>
<reference evidence="3" key="1">
    <citation type="journal article" date="2013" name="Nat. Genet.">
        <title>The duck genome and transcriptome provide insight into an avian influenza virus reservoir species.</title>
        <authorList>
            <person name="Huang Y."/>
            <person name="Li Y."/>
            <person name="Burt D.W."/>
            <person name="Chen H."/>
            <person name="Zhang Y."/>
            <person name="Qian W."/>
            <person name="Kim H."/>
            <person name="Gan S."/>
            <person name="Zhao Y."/>
            <person name="Li J."/>
            <person name="Yi K."/>
            <person name="Feng H."/>
            <person name="Zhu P."/>
            <person name="Li B."/>
            <person name="Liu Q."/>
            <person name="Fairley S."/>
            <person name="Magor K.E."/>
            <person name="Du Z."/>
            <person name="Hu X."/>
            <person name="Goodman L."/>
            <person name="Tafer H."/>
            <person name="Vignal A."/>
            <person name="Lee T."/>
            <person name="Kim K.W."/>
            <person name="Sheng Z."/>
            <person name="An Y."/>
            <person name="Searle S."/>
            <person name="Herrero J."/>
            <person name="Groenen M.A."/>
            <person name="Crooijmans R.P."/>
            <person name="Faraut T."/>
            <person name="Cai Q."/>
            <person name="Webster R.G."/>
            <person name="Aldridge J.R."/>
            <person name="Warren W.C."/>
            <person name="Bartschat S."/>
            <person name="Kehr S."/>
            <person name="Marz M."/>
            <person name="Stadler P.F."/>
            <person name="Smith J."/>
            <person name="Kraus R.H."/>
            <person name="Zhao Y."/>
            <person name="Ren L."/>
            <person name="Fei J."/>
            <person name="Morisson M."/>
            <person name="Kaiser P."/>
            <person name="Griffin D.K."/>
            <person name="Rao M."/>
            <person name="Pitel F."/>
            <person name="Wang J."/>
            <person name="Li N."/>
        </authorList>
    </citation>
    <scope>NUCLEOTIDE SEQUENCE [LARGE SCALE GENOMIC DNA]</scope>
</reference>